<accession>A0AAP3EVQ5</accession>
<dbReference type="InterPro" id="IPR003374">
    <property type="entry name" value="ApbE-like_sf"/>
</dbReference>
<dbReference type="EMBL" id="JAOZYT010000051">
    <property type="protein sequence ID" value="MCW0524290.1"/>
    <property type="molecule type" value="Genomic_DNA"/>
</dbReference>
<dbReference type="Gene3D" id="3.10.520.10">
    <property type="entry name" value="ApbE-like domains"/>
    <property type="match status" value="1"/>
</dbReference>
<feature type="binding site" evidence="11">
    <location>
        <position position="289"/>
    </location>
    <ligand>
        <name>Mg(2+)</name>
        <dbReference type="ChEBI" id="CHEBI:18420"/>
    </ligand>
</feature>
<evidence type="ECO:0000256" key="12">
    <source>
        <dbReference type="SAM" id="SignalP"/>
    </source>
</evidence>
<protein>
    <recommendedName>
        <fullName evidence="2 10">FAD:protein FMN transferase</fullName>
        <ecNumber evidence="1 10">2.7.1.180</ecNumber>
    </recommendedName>
    <alternativeName>
        <fullName evidence="8 10">Flavin transferase</fullName>
    </alternativeName>
</protein>
<comment type="catalytic activity">
    <reaction evidence="9 10">
        <text>L-threonyl-[protein] + FAD = FMN-L-threonyl-[protein] + AMP + H(+)</text>
        <dbReference type="Rhea" id="RHEA:36847"/>
        <dbReference type="Rhea" id="RHEA-COMP:11060"/>
        <dbReference type="Rhea" id="RHEA-COMP:11061"/>
        <dbReference type="ChEBI" id="CHEBI:15378"/>
        <dbReference type="ChEBI" id="CHEBI:30013"/>
        <dbReference type="ChEBI" id="CHEBI:57692"/>
        <dbReference type="ChEBI" id="CHEBI:74257"/>
        <dbReference type="ChEBI" id="CHEBI:456215"/>
        <dbReference type="EC" id="2.7.1.180"/>
    </reaction>
</comment>
<comment type="caution">
    <text evidence="13">The sequence shown here is derived from an EMBL/GenBank/DDBJ whole genome shotgun (WGS) entry which is preliminary data.</text>
</comment>
<sequence>MFTKSILNKSFLILFSLLFSTFFSQHLAVKDTVLMGCSFQIKIVGKDSITAHTLAQEAAEEISRIEHLLSDWLPNTPISQINQNAGKQPIIVPKEVFDITQRAKNYAEITGGIFDITYASMDKIWRFDGSMTSLPSFEDIQKATRNIGYQHLILNAKDQSVFLEKEGMKISFGSIGKAYAADKAKEKMIEKGALSVLINASGDITTWGNKNSKSWRIGIHNPYQKHLPIKVLKLYNEAITTSGDYEKYVLFNDKRYSHIINPLTGYPSTGTISVTVVGENAEICNLLSTSLMILGAENGKKLIKKYPKYTAYLITDQGKIRHLKP</sequence>
<evidence type="ECO:0000313" key="14">
    <source>
        <dbReference type="Proteomes" id="UP001207440"/>
    </source>
</evidence>
<dbReference type="GO" id="GO:0046872">
    <property type="term" value="F:metal ion binding"/>
    <property type="evidence" value="ECO:0007669"/>
    <property type="project" value="UniProtKB-UniRule"/>
</dbReference>
<evidence type="ECO:0000256" key="8">
    <source>
        <dbReference type="ARBA" id="ARBA00031306"/>
    </source>
</evidence>
<dbReference type="GO" id="GO:0016740">
    <property type="term" value="F:transferase activity"/>
    <property type="evidence" value="ECO:0007669"/>
    <property type="project" value="UniProtKB-UniRule"/>
</dbReference>
<keyword evidence="4 10" id="KW-0808">Transferase</keyword>
<evidence type="ECO:0000256" key="1">
    <source>
        <dbReference type="ARBA" id="ARBA00011955"/>
    </source>
</evidence>
<evidence type="ECO:0000256" key="11">
    <source>
        <dbReference type="PIRSR" id="PIRSR006268-2"/>
    </source>
</evidence>
<comment type="cofactor">
    <cofactor evidence="11">
        <name>Mg(2+)</name>
        <dbReference type="ChEBI" id="CHEBI:18420"/>
    </cofactor>
    <cofactor evidence="11">
        <name>Mn(2+)</name>
        <dbReference type="ChEBI" id="CHEBI:29035"/>
    </cofactor>
    <text evidence="11">Magnesium. Can also use manganese.</text>
</comment>
<feature type="binding site" evidence="11">
    <location>
        <position position="174"/>
    </location>
    <ligand>
        <name>Mg(2+)</name>
        <dbReference type="ChEBI" id="CHEBI:18420"/>
    </ligand>
</feature>
<evidence type="ECO:0000256" key="7">
    <source>
        <dbReference type="ARBA" id="ARBA00022842"/>
    </source>
</evidence>
<feature type="signal peptide" evidence="12">
    <location>
        <begin position="1"/>
        <end position="27"/>
    </location>
</feature>
<dbReference type="PANTHER" id="PTHR30040">
    <property type="entry name" value="THIAMINE BIOSYNTHESIS LIPOPROTEIN APBE"/>
    <property type="match status" value="1"/>
</dbReference>
<evidence type="ECO:0000256" key="4">
    <source>
        <dbReference type="ARBA" id="ARBA00022679"/>
    </source>
</evidence>
<organism evidence="13 14">
    <name type="scientific">Riemerella anatipestifer</name>
    <name type="common">Moraxella anatipestifer</name>
    <dbReference type="NCBI Taxonomy" id="34085"/>
    <lineage>
        <taxon>Bacteria</taxon>
        <taxon>Pseudomonadati</taxon>
        <taxon>Bacteroidota</taxon>
        <taxon>Flavobacteriia</taxon>
        <taxon>Flavobacteriales</taxon>
        <taxon>Weeksellaceae</taxon>
        <taxon>Riemerella</taxon>
    </lineage>
</organism>
<keyword evidence="12" id="KW-0732">Signal</keyword>
<dbReference type="Proteomes" id="UP001207440">
    <property type="component" value="Unassembled WGS sequence"/>
</dbReference>
<dbReference type="RefSeq" id="WP_064970935.1">
    <property type="nucleotide sequence ID" value="NZ_CP029760.1"/>
</dbReference>
<dbReference type="Pfam" id="PF02424">
    <property type="entry name" value="ApbE"/>
    <property type="match status" value="1"/>
</dbReference>
<reference evidence="13" key="1">
    <citation type="submission" date="2022-10" db="EMBL/GenBank/DDBJ databases">
        <title>Sifting through the core-genome to identify putative cross-protective antigens against Riemerella anatipestifer.</title>
        <authorList>
            <person name="Zheng X."/>
            <person name="Zhang W."/>
        </authorList>
    </citation>
    <scope>NUCLEOTIDE SEQUENCE</scope>
    <source>
        <strain evidence="13">ZWRA178</strain>
    </source>
</reference>
<keyword evidence="3 10" id="KW-0285">Flavoprotein</keyword>
<comment type="similarity">
    <text evidence="10">Belongs to the ApbE family.</text>
</comment>
<evidence type="ECO:0000313" key="13">
    <source>
        <dbReference type="EMBL" id="MCW0524290.1"/>
    </source>
</evidence>
<dbReference type="PANTHER" id="PTHR30040:SF2">
    <property type="entry name" value="FAD:PROTEIN FMN TRANSFERASE"/>
    <property type="match status" value="1"/>
</dbReference>
<dbReference type="PIRSF" id="PIRSF006268">
    <property type="entry name" value="ApbE"/>
    <property type="match status" value="1"/>
</dbReference>
<dbReference type="AlphaFoldDB" id="A0AAP3EVQ5"/>
<dbReference type="InterPro" id="IPR024932">
    <property type="entry name" value="ApbE"/>
</dbReference>
<evidence type="ECO:0000256" key="2">
    <source>
        <dbReference type="ARBA" id="ARBA00016337"/>
    </source>
</evidence>
<evidence type="ECO:0000256" key="6">
    <source>
        <dbReference type="ARBA" id="ARBA00022827"/>
    </source>
</evidence>
<evidence type="ECO:0000256" key="10">
    <source>
        <dbReference type="PIRNR" id="PIRNR006268"/>
    </source>
</evidence>
<keyword evidence="5 10" id="KW-0479">Metal-binding</keyword>
<evidence type="ECO:0000256" key="3">
    <source>
        <dbReference type="ARBA" id="ARBA00022630"/>
    </source>
</evidence>
<evidence type="ECO:0000256" key="5">
    <source>
        <dbReference type="ARBA" id="ARBA00022723"/>
    </source>
</evidence>
<proteinExistence type="inferred from homology"/>
<feature type="chain" id="PRO_5042839414" description="FAD:protein FMN transferase" evidence="12">
    <location>
        <begin position="28"/>
        <end position="325"/>
    </location>
</feature>
<name>A0AAP3EVQ5_RIEAN</name>
<dbReference type="SUPFAM" id="SSF143631">
    <property type="entry name" value="ApbE-like"/>
    <property type="match status" value="1"/>
</dbReference>
<gene>
    <name evidence="13" type="ORF">OKE68_08190</name>
</gene>
<keyword evidence="7 10" id="KW-0460">Magnesium</keyword>
<keyword evidence="6 10" id="KW-0274">FAD</keyword>
<dbReference type="EC" id="2.7.1.180" evidence="1 10"/>
<evidence type="ECO:0000256" key="9">
    <source>
        <dbReference type="ARBA" id="ARBA00048540"/>
    </source>
</evidence>